<comment type="similarity">
    <text evidence="2">Belongs to the bacterial ribosomal protein bL9 family.</text>
</comment>
<dbReference type="Pfam" id="PF01281">
    <property type="entry name" value="Ribosomal_L9_N"/>
    <property type="match status" value="1"/>
</dbReference>
<proteinExistence type="inferred from homology"/>
<feature type="domain" description="Large ribosomal subunit protein bL9m N-terminal" evidence="13">
    <location>
        <begin position="182"/>
        <end position="213"/>
    </location>
</feature>
<protein>
    <recommendedName>
        <fullName evidence="9">Large ribosomal subunit protein bL9m</fullName>
    </recommendedName>
    <alternativeName>
        <fullName evidence="10">39S ribosomal protein L9, mitochondrial</fullName>
    </alternativeName>
</protein>
<dbReference type="GO" id="GO:1990904">
    <property type="term" value="C:ribonucleoprotein complex"/>
    <property type="evidence" value="ECO:0007669"/>
    <property type="project" value="UniProtKB-KW"/>
</dbReference>
<organism evidence="14 15">
    <name type="scientific">Bos mutus grunniens</name>
    <name type="common">Wild yak</name>
    <name type="synonym">Bos grunniens</name>
    <dbReference type="NCBI Taxonomy" id="30521"/>
    <lineage>
        <taxon>Eukaryota</taxon>
        <taxon>Metazoa</taxon>
        <taxon>Chordata</taxon>
        <taxon>Craniata</taxon>
        <taxon>Vertebrata</taxon>
        <taxon>Euteleostomi</taxon>
        <taxon>Mammalia</taxon>
        <taxon>Eutheria</taxon>
        <taxon>Laurasiatheria</taxon>
        <taxon>Artiodactyla</taxon>
        <taxon>Ruminantia</taxon>
        <taxon>Pecora</taxon>
        <taxon>Bovidae</taxon>
        <taxon>Bovinae</taxon>
        <taxon>Bos</taxon>
    </lineage>
</organism>
<evidence type="ECO:0000259" key="13">
    <source>
        <dbReference type="Pfam" id="PF25131"/>
    </source>
</evidence>
<keyword evidence="8" id="KW-0687">Ribonucleoprotein</keyword>
<evidence type="ECO:0000256" key="1">
    <source>
        <dbReference type="ARBA" id="ARBA00004173"/>
    </source>
</evidence>
<dbReference type="PANTHER" id="PTHR21368">
    <property type="entry name" value="50S RIBOSOMAL PROTEIN L9"/>
    <property type="match status" value="1"/>
</dbReference>
<dbReference type="Pfam" id="PF25131">
    <property type="entry name" value="bL9m_N"/>
    <property type="match status" value="1"/>
</dbReference>
<dbReference type="Gene3D" id="3.40.5.10">
    <property type="entry name" value="Ribosomal protein L9, N-terminal domain"/>
    <property type="match status" value="1"/>
</dbReference>
<evidence type="ECO:0000313" key="15">
    <source>
        <dbReference type="Proteomes" id="UP000694520"/>
    </source>
</evidence>
<evidence type="ECO:0000256" key="9">
    <source>
        <dbReference type="ARBA" id="ARBA00035194"/>
    </source>
</evidence>
<keyword evidence="6" id="KW-0689">Ribosomal protein</keyword>
<dbReference type="Ensembl" id="ENSBGRT00000004918.1">
    <property type="protein sequence ID" value="ENSBGRP00000004286.1"/>
    <property type="gene ID" value="ENSBGRG00000002612.1"/>
</dbReference>
<dbReference type="InterPro" id="IPR054302">
    <property type="entry name" value="Ribosomal_bL9m_C"/>
</dbReference>
<name>A0A8B9W9K6_BOSMU</name>
<evidence type="ECO:0000256" key="8">
    <source>
        <dbReference type="ARBA" id="ARBA00023274"/>
    </source>
</evidence>
<evidence type="ECO:0000256" key="3">
    <source>
        <dbReference type="ARBA" id="ARBA00022614"/>
    </source>
</evidence>
<dbReference type="InterPro" id="IPR056864">
    <property type="entry name" value="MRP-L9_N"/>
</dbReference>
<reference evidence="14" key="1">
    <citation type="submission" date="2019-05" db="EMBL/GenBank/DDBJ databases">
        <authorList>
            <person name="Zhang S."/>
            <person name="Liu J."/>
        </authorList>
    </citation>
    <scope>NUCLEOTIDE SEQUENCE [LARGE SCALE GENOMIC DNA]</scope>
</reference>
<reference evidence="14" key="2">
    <citation type="submission" date="2025-05" db="UniProtKB">
        <authorList>
            <consortium name="Ensembl"/>
        </authorList>
    </citation>
    <scope>IDENTIFICATION</scope>
</reference>
<dbReference type="GeneTree" id="ENSGT00940000162157"/>
<dbReference type="GO" id="GO:0003735">
    <property type="term" value="F:structural constituent of ribosome"/>
    <property type="evidence" value="ECO:0007669"/>
    <property type="project" value="InterPro"/>
</dbReference>
<dbReference type="Proteomes" id="UP000694520">
    <property type="component" value="Chromosome 3"/>
</dbReference>
<keyword evidence="7" id="KW-0496">Mitochondrion</keyword>
<evidence type="ECO:0000256" key="6">
    <source>
        <dbReference type="ARBA" id="ARBA00022980"/>
    </source>
</evidence>
<evidence type="ECO:0000256" key="5">
    <source>
        <dbReference type="ARBA" id="ARBA00022946"/>
    </source>
</evidence>
<dbReference type="GO" id="GO:0006412">
    <property type="term" value="P:translation"/>
    <property type="evidence" value="ECO:0007669"/>
    <property type="project" value="InterPro"/>
</dbReference>
<evidence type="ECO:0000256" key="4">
    <source>
        <dbReference type="ARBA" id="ARBA00022737"/>
    </source>
</evidence>
<dbReference type="Ensembl" id="ENSBGRT00000004894.1">
    <property type="protein sequence ID" value="ENSBGRP00000004264.1"/>
    <property type="gene ID" value="ENSBGRG00000002612.1"/>
</dbReference>
<evidence type="ECO:0000256" key="7">
    <source>
        <dbReference type="ARBA" id="ARBA00023128"/>
    </source>
</evidence>
<dbReference type="GO" id="GO:0005739">
    <property type="term" value="C:mitochondrion"/>
    <property type="evidence" value="ECO:0007669"/>
    <property type="project" value="UniProtKB-SubCell"/>
</dbReference>
<dbReference type="InterPro" id="IPR020070">
    <property type="entry name" value="Ribosomal_bL9_N"/>
</dbReference>
<dbReference type="AlphaFoldDB" id="A0A8B9W9K6"/>
<dbReference type="Gene3D" id="3.80.10.10">
    <property type="entry name" value="Ribonuclease Inhibitor"/>
    <property type="match status" value="1"/>
</dbReference>
<dbReference type="Pfam" id="PF22078">
    <property type="entry name" value="Ribosomal_bL9m_C"/>
    <property type="match status" value="1"/>
</dbReference>
<dbReference type="InterPro" id="IPR036935">
    <property type="entry name" value="Ribosomal_bL9_N_sf"/>
</dbReference>
<dbReference type="InterPro" id="IPR003591">
    <property type="entry name" value="Leu-rich_rpt_typical-subtyp"/>
</dbReference>
<feature type="domain" description="Large ribosomal subunit protein bL9m C-terminal" evidence="12">
    <location>
        <begin position="281"/>
        <end position="366"/>
    </location>
</feature>
<keyword evidence="4" id="KW-0677">Repeat</keyword>
<evidence type="ECO:0000256" key="2">
    <source>
        <dbReference type="ARBA" id="ARBA00010605"/>
    </source>
</evidence>
<evidence type="ECO:0000259" key="12">
    <source>
        <dbReference type="Pfam" id="PF22078"/>
    </source>
</evidence>
<evidence type="ECO:0000313" key="14">
    <source>
        <dbReference type="Ensembl" id="ENSBGRP00000004286.1"/>
    </source>
</evidence>
<feature type="domain" description="Ribosomal protein L9" evidence="11">
    <location>
        <begin position="223"/>
        <end position="267"/>
    </location>
</feature>
<evidence type="ECO:0000259" key="11">
    <source>
        <dbReference type="Pfam" id="PF01281"/>
    </source>
</evidence>
<dbReference type="Pfam" id="PF13855">
    <property type="entry name" value="LRR_8"/>
    <property type="match status" value="2"/>
</dbReference>
<keyword evidence="5" id="KW-0809">Transit peptide</keyword>
<dbReference type="FunFam" id="3.40.5.10:FF:000005">
    <property type="entry name" value="39S ribosomal protein L9, mitochondrial"/>
    <property type="match status" value="1"/>
</dbReference>
<dbReference type="InterPro" id="IPR000244">
    <property type="entry name" value="Ribosomal_bL9"/>
</dbReference>
<accession>A0A8B9W9K6</accession>
<comment type="subcellular location">
    <subcellularLocation>
        <location evidence="1">Mitochondrion</location>
    </subcellularLocation>
</comment>
<keyword evidence="3" id="KW-0433">Leucine-rich repeat</keyword>
<dbReference type="GO" id="GO:0005840">
    <property type="term" value="C:ribosome"/>
    <property type="evidence" value="ECO:0007669"/>
    <property type="project" value="UniProtKB-KW"/>
</dbReference>
<dbReference type="SMART" id="SM00369">
    <property type="entry name" value="LRR_TYP"/>
    <property type="match status" value="5"/>
</dbReference>
<dbReference type="InterPro" id="IPR001611">
    <property type="entry name" value="Leu-rich_rpt"/>
</dbReference>
<dbReference type="InterPro" id="IPR032675">
    <property type="entry name" value="LRR_dom_sf"/>
</dbReference>
<dbReference type="SUPFAM" id="SSF55658">
    <property type="entry name" value="L9 N-domain-like"/>
    <property type="match status" value="1"/>
</dbReference>
<keyword evidence="15" id="KW-1185">Reference proteome</keyword>
<dbReference type="SUPFAM" id="SSF52058">
    <property type="entry name" value="L domain-like"/>
    <property type="match status" value="1"/>
</dbReference>
<sequence>RLPALGALKLRELDIGRLPAGALRGLGQLRELEIHHWPALEALEPGSLGGLNLSSLAITHCNLSSVPFQALHHLSFLRALDLSRNPISAIPARRLSSLVRLQELRLSGACLTSIAAHAFHGLTAFHLLDVADNALQTLEETAFPSPDKLVTLRLSGNPLTCDCRLLWLLRLRRSLSHSRGTVIVERWWKVPLAGEGRKPRLHRRHRVYKLVEDTKHRPKENLELILTQSVDELGVRGDLVSVKKSVGRNRLLPEGLAVYASPENKKLFEEEKLLRQEGKLDKIQTKAGEATVKFLRSCHLEVGMKNNVKWELNPEIVARHFLRNLGVVVAPHALKLPEEPITQRGEYWCEVTVNGLDTVRVPMSVVNFERPKTKRYKYWLAQQAAKGMASTSFQKI</sequence>
<evidence type="ECO:0000256" key="10">
    <source>
        <dbReference type="ARBA" id="ARBA00035381"/>
    </source>
</evidence>
<dbReference type="InterPro" id="IPR009027">
    <property type="entry name" value="Ribosomal_bL9/RNase_H1_N"/>
</dbReference>